<keyword evidence="4 11" id="KW-0679">Respiratory chain</keyword>
<feature type="transmembrane region" description="Helical" evidence="11">
    <location>
        <begin position="29"/>
        <end position="48"/>
    </location>
</feature>
<evidence type="ECO:0000256" key="8">
    <source>
        <dbReference type="ARBA" id="ARBA00022989"/>
    </source>
</evidence>
<proteinExistence type="inferred from homology"/>
<comment type="function">
    <text evidence="11">Complex I functions in the transfer of electrons from NADH to the respiratory chain. Accessory subunit of the mitochondrial membrane respiratory chain NADH dehydrogenase (Complex I), that is believed not to be involved in catalysis.</text>
</comment>
<sequence>MEYVRGKQDLPPPGGFETVKYKRSLPLKGPSGAVIFGTILAISGWGFYKLGQGNLEMRELEREKIWSRINIVPALMAENDRDIYRRERAAMARESEIMKDVKGWQVGQSVYNGKRYNTPSMYVL</sequence>
<keyword evidence="7 11" id="KW-0249">Electron transport</keyword>
<evidence type="ECO:0000256" key="2">
    <source>
        <dbReference type="ARBA" id="ARBA00007312"/>
    </source>
</evidence>
<accession>R9AN92</accession>
<dbReference type="Pfam" id="PF06212">
    <property type="entry name" value="GRIM-19"/>
    <property type="match status" value="1"/>
</dbReference>
<dbReference type="InterPro" id="IPR009346">
    <property type="entry name" value="GRIM-19"/>
</dbReference>
<keyword evidence="6 11" id="KW-0999">Mitochondrion inner membrane</keyword>
<evidence type="ECO:0000256" key="3">
    <source>
        <dbReference type="ARBA" id="ARBA00022448"/>
    </source>
</evidence>
<reference evidence="13" key="1">
    <citation type="journal article" date="2013" name="BMC Genomics">
        <title>Genome and transcriptome sequencing of the halophilic fungus Wallemia ichthyophaga: haloadaptations present and absent.</title>
        <authorList>
            <person name="Zajc J."/>
            <person name="Liu Y."/>
            <person name="Dai W."/>
            <person name="Yang Z."/>
            <person name="Hu J."/>
            <person name="Gostincar C."/>
            <person name="Gunde-Cimerman N."/>
        </authorList>
    </citation>
    <scope>NUCLEOTIDE SEQUENCE [LARGE SCALE GENOMIC DNA]</scope>
    <source>
        <strain evidence="13">EXF-994 / CBS 113033</strain>
    </source>
</reference>
<keyword evidence="9 11" id="KW-0496">Mitochondrion</keyword>
<dbReference type="Proteomes" id="UP000014064">
    <property type="component" value="Unassembled WGS sequence"/>
</dbReference>
<evidence type="ECO:0000256" key="7">
    <source>
        <dbReference type="ARBA" id="ARBA00022982"/>
    </source>
</evidence>
<evidence type="ECO:0000256" key="10">
    <source>
        <dbReference type="ARBA" id="ARBA00023136"/>
    </source>
</evidence>
<dbReference type="PANTHER" id="PTHR12966:SF0">
    <property type="entry name" value="NADH DEHYDROGENASE [UBIQUINONE] 1 ALPHA SUBCOMPLEX SUBUNIT 13"/>
    <property type="match status" value="1"/>
</dbReference>
<dbReference type="GeneID" id="20376047"/>
<evidence type="ECO:0000256" key="1">
    <source>
        <dbReference type="ARBA" id="ARBA00004298"/>
    </source>
</evidence>
<keyword evidence="8 11" id="KW-1133">Transmembrane helix</keyword>
<keyword evidence="13" id="KW-1185">Reference proteome</keyword>
<dbReference type="OrthoDB" id="3308at2759"/>
<dbReference type="eggNOG" id="KOG3300">
    <property type="taxonomic scope" value="Eukaryota"/>
</dbReference>
<evidence type="ECO:0000256" key="9">
    <source>
        <dbReference type="ARBA" id="ARBA00023128"/>
    </source>
</evidence>
<dbReference type="PANTHER" id="PTHR12966">
    <property type="entry name" value="NADH DEHYDROGENASE UBIQUINONE 1 ALPHA SUBCOMPLEX SUBUNIT 13"/>
    <property type="match status" value="1"/>
</dbReference>
<dbReference type="RefSeq" id="XP_009266674.1">
    <property type="nucleotide sequence ID" value="XM_009268399.1"/>
</dbReference>
<dbReference type="GO" id="GO:0045271">
    <property type="term" value="C:respiratory chain complex I"/>
    <property type="evidence" value="ECO:0007669"/>
    <property type="project" value="UniProtKB-UniRule"/>
</dbReference>
<dbReference type="AlphaFoldDB" id="R9AN92"/>
<protein>
    <recommendedName>
        <fullName evidence="11">NADH dehydrogenase [ubiquinone] 1 alpha subcomplex subunit 13</fullName>
    </recommendedName>
</protein>
<comment type="subcellular location">
    <subcellularLocation>
        <location evidence="1 11">Mitochondrion inner membrane</location>
        <topology evidence="1 11">Single-pass membrane protein</topology>
        <orientation evidence="1 11">Matrix side</orientation>
    </subcellularLocation>
</comment>
<gene>
    <name evidence="12" type="ORF">J056_003095</name>
</gene>
<evidence type="ECO:0000256" key="6">
    <source>
        <dbReference type="ARBA" id="ARBA00022792"/>
    </source>
</evidence>
<evidence type="ECO:0000256" key="5">
    <source>
        <dbReference type="ARBA" id="ARBA00022692"/>
    </source>
</evidence>
<dbReference type="OMA" id="YGIREQH"/>
<evidence type="ECO:0000256" key="11">
    <source>
        <dbReference type="RuleBase" id="RU368034"/>
    </source>
</evidence>
<keyword evidence="3 11" id="KW-0813">Transport</keyword>
<evidence type="ECO:0000256" key="4">
    <source>
        <dbReference type="ARBA" id="ARBA00022660"/>
    </source>
</evidence>
<comment type="similarity">
    <text evidence="2 11">Belongs to the complex I NDUFA13 subunit family.</text>
</comment>
<name>R9AN92_WALI9</name>
<dbReference type="HOGENOM" id="CLU_119720_1_0_1"/>
<evidence type="ECO:0000313" key="12">
    <source>
        <dbReference type="EMBL" id="EOR03638.1"/>
    </source>
</evidence>
<dbReference type="GO" id="GO:0005743">
    <property type="term" value="C:mitochondrial inner membrane"/>
    <property type="evidence" value="ECO:0007669"/>
    <property type="project" value="UniProtKB-SubCell"/>
</dbReference>
<dbReference type="EMBL" id="KE007226">
    <property type="protein sequence ID" value="EOR03638.1"/>
    <property type="molecule type" value="Genomic_DNA"/>
</dbReference>
<keyword evidence="10 11" id="KW-0472">Membrane</keyword>
<keyword evidence="5 11" id="KW-0812">Transmembrane</keyword>
<dbReference type="STRING" id="1299270.R9AN92"/>
<dbReference type="KEGG" id="wic:J056_003095"/>
<organism evidence="12 13">
    <name type="scientific">Wallemia ichthyophaga (strain EXF-994 / CBS 113033)</name>
    <dbReference type="NCBI Taxonomy" id="1299270"/>
    <lineage>
        <taxon>Eukaryota</taxon>
        <taxon>Fungi</taxon>
        <taxon>Dikarya</taxon>
        <taxon>Basidiomycota</taxon>
        <taxon>Wallemiomycotina</taxon>
        <taxon>Wallemiomycetes</taxon>
        <taxon>Wallemiales</taxon>
        <taxon>Wallemiaceae</taxon>
        <taxon>Wallemia</taxon>
    </lineage>
</organism>
<evidence type="ECO:0000313" key="13">
    <source>
        <dbReference type="Proteomes" id="UP000014064"/>
    </source>
</evidence>